<keyword evidence="10 14" id="KW-0067">ATP-binding</keyword>
<reference evidence="18" key="2">
    <citation type="submission" date="2019-06" db="EMBL/GenBank/DDBJ databases">
        <title>AzeR, a transcriptional regulator that responds to azelaic acid in Pseudomonas nitroreducens.</title>
        <authorList>
            <person name="Bez C."/>
            <person name="Javvadi S.G."/>
            <person name="Bertani I."/>
            <person name="Devescovi G."/>
            <person name="Studholme D.J."/>
            <person name="Geller A."/>
            <person name="Levy A."/>
            <person name="Venturi V."/>
        </authorList>
    </citation>
    <scope>NUCLEOTIDE SEQUENCE [LARGE SCALE GENOMIC DNA]</scope>
    <source>
        <strain evidence="18">DSM 9128</strain>
    </source>
</reference>
<sequence>MAPSREVLWHEQKVTPQMRADLMQQRGACIWFTGLSGAGKSTLANALDFALHDAGVKTCLLDGDNVRHGLCRDLGMSEADRAENVRRAGEAAKLMVDAGLIVLCAFISPYQRDRELLRAQFGPGQFIEVHVATPLAFCEQRDPKGLYGKARRGLIREFTGLDSPYEVPLQPEVVVDTSWEPLQESVRRLLEHCTP</sequence>
<dbReference type="InterPro" id="IPR027417">
    <property type="entry name" value="P-loop_NTPase"/>
</dbReference>
<organism evidence="17 18">
    <name type="scientific">Pseudomonas nitroreducens</name>
    <dbReference type="NCBI Taxonomy" id="46680"/>
    <lineage>
        <taxon>Bacteria</taxon>
        <taxon>Pseudomonadati</taxon>
        <taxon>Pseudomonadota</taxon>
        <taxon>Gammaproteobacteria</taxon>
        <taxon>Pseudomonadales</taxon>
        <taxon>Pseudomonadaceae</taxon>
        <taxon>Pseudomonas</taxon>
    </lineage>
</organism>
<evidence type="ECO:0000256" key="9">
    <source>
        <dbReference type="ARBA" id="ARBA00022777"/>
    </source>
</evidence>
<evidence type="ECO:0000256" key="5">
    <source>
        <dbReference type="ARBA" id="ARBA00012121"/>
    </source>
</evidence>
<dbReference type="InterPro" id="IPR002891">
    <property type="entry name" value="APS"/>
</dbReference>
<reference evidence="17 18" key="1">
    <citation type="submission" date="2019-05" db="EMBL/GenBank/DDBJ databases">
        <authorList>
            <person name="Moore K."/>
            <person name="O'Neill P."/>
            <person name="Farbos A."/>
            <person name="Studholme D.J."/>
        </authorList>
    </citation>
    <scope>NUCLEOTIDE SEQUENCE [LARGE SCALE GENOMIC DNA]</scope>
    <source>
        <strain evidence="17 18">DSM 9128</strain>
    </source>
</reference>
<evidence type="ECO:0000259" key="16">
    <source>
        <dbReference type="Pfam" id="PF01583"/>
    </source>
</evidence>
<dbReference type="EMBL" id="VASG01000003">
    <property type="protein sequence ID" value="TLP75277.1"/>
    <property type="molecule type" value="Genomic_DNA"/>
</dbReference>
<evidence type="ECO:0000256" key="14">
    <source>
        <dbReference type="HAMAP-Rule" id="MF_00065"/>
    </source>
</evidence>
<evidence type="ECO:0000256" key="15">
    <source>
        <dbReference type="RuleBase" id="RU004347"/>
    </source>
</evidence>
<feature type="domain" description="APS kinase" evidence="16">
    <location>
        <begin position="26"/>
        <end position="176"/>
    </location>
</feature>
<feature type="active site" description="Phosphoserine intermediate" evidence="14">
    <location>
        <position position="108"/>
    </location>
</feature>
<dbReference type="GO" id="GO:0000103">
    <property type="term" value="P:sulfate assimilation"/>
    <property type="evidence" value="ECO:0007669"/>
    <property type="project" value="UniProtKB-UniRule"/>
</dbReference>
<evidence type="ECO:0000313" key="17">
    <source>
        <dbReference type="EMBL" id="TLP75277.1"/>
    </source>
</evidence>
<gene>
    <name evidence="14 17" type="primary">cysC</name>
    <name evidence="17" type="ORF">FEA48_13245</name>
</gene>
<evidence type="ECO:0000256" key="3">
    <source>
        <dbReference type="ARBA" id="ARBA00004806"/>
    </source>
</evidence>
<feature type="binding site" evidence="14">
    <location>
        <begin position="34"/>
        <end position="41"/>
    </location>
    <ligand>
        <name>ATP</name>
        <dbReference type="ChEBI" id="CHEBI:30616"/>
    </ligand>
</feature>
<comment type="catalytic activity">
    <reaction evidence="1 14 15">
        <text>adenosine 5'-phosphosulfate + ATP = 3'-phosphoadenylyl sulfate + ADP + H(+)</text>
        <dbReference type="Rhea" id="RHEA:24152"/>
        <dbReference type="ChEBI" id="CHEBI:15378"/>
        <dbReference type="ChEBI" id="CHEBI:30616"/>
        <dbReference type="ChEBI" id="CHEBI:58243"/>
        <dbReference type="ChEBI" id="CHEBI:58339"/>
        <dbReference type="ChEBI" id="CHEBI:456216"/>
        <dbReference type="EC" id="2.7.1.25"/>
    </reaction>
</comment>
<dbReference type="HAMAP" id="MF_00065">
    <property type="entry name" value="Adenylyl_sulf_kinase"/>
    <property type="match status" value="1"/>
</dbReference>
<evidence type="ECO:0000256" key="12">
    <source>
        <dbReference type="ARBA" id="ARBA00031393"/>
    </source>
</evidence>
<dbReference type="Proteomes" id="UP000307510">
    <property type="component" value="Unassembled WGS sequence"/>
</dbReference>
<dbReference type="Pfam" id="PF01583">
    <property type="entry name" value="APS_kinase"/>
    <property type="match status" value="1"/>
</dbReference>
<keyword evidence="7 14" id="KW-0808">Transferase</keyword>
<evidence type="ECO:0000313" key="18">
    <source>
        <dbReference type="Proteomes" id="UP000307510"/>
    </source>
</evidence>
<evidence type="ECO:0000256" key="4">
    <source>
        <dbReference type="ARBA" id="ARBA00007008"/>
    </source>
</evidence>
<name>A0A5R9ABQ2_PSENT</name>
<dbReference type="GO" id="GO:0004020">
    <property type="term" value="F:adenylylsulfate kinase activity"/>
    <property type="evidence" value="ECO:0007669"/>
    <property type="project" value="UniProtKB-UniRule"/>
</dbReference>
<comment type="caution">
    <text evidence="17">The sequence shown here is derived from an EMBL/GenBank/DDBJ whole genome shotgun (WGS) entry which is preliminary data.</text>
</comment>
<evidence type="ECO:0000256" key="7">
    <source>
        <dbReference type="ARBA" id="ARBA00022679"/>
    </source>
</evidence>
<keyword evidence="9 14" id="KW-0418">Kinase</keyword>
<keyword evidence="14" id="KW-0597">Phosphoprotein</keyword>
<dbReference type="Gene3D" id="3.40.50.300">
    <property type="entry name" value="P-loop containing nucleotide triphosphate hydrolases"/>
    <property type="match status" value="1"/>
</dbReference>
<dbReference type="NCBIfam" id="TIGR00455">
    <property type="entry name" value="apsK"/>
    <property type="match status" value="1"/>
</dbReference>
<evidence type="ECO:0000256" key="1">
    <source>
        <dbReference type="ARBA" id="ARBA00001823"/>
    </source>
</evidence>
<dbReference type="AlphaFoldDB" id="A0A5R9ABQ2"/>
<comment type="pathway">
    <text evidence="3 14 15">Sulfur metabolism; hydrogen sulfide biosynthesis; sulfite from sulfate: step 2/3.</text>
</comment>
<dbReference type="NCBIfam" id="NF003013">
    <property type="entry name" value="PRK03846.1"/>
    <property type="match status" value="1"/>
</dbReference>
<evidence type="ECO:0000256" key="13">
    <source>
        <dbReference type="ARBA" id="ARBA00031464"/>
    </source>
</evidence>
<keyword evidence="8 14" id="KW-0547">Nucleotide-binding</keyword>
<dbReference type="InterPro" id="IPR059117">
    <property type="entry name" value="APS_kinase_dom"/>
</dbReference>
<proteinExistence type="inferred from homology"/>
<dbReference type="PANTHER" id="PTHR11055">
    <property type="entry name" value="BIFUNCTIONAL 3'-PHOSPHOADENOSINE 5'-PHOSPHOSULFATE SYNTHASE"/>
    <property type="match status" value="1"/>
</dbReference>
<comment type="similarity">
    <text evidence="4 14 15">Belongs to the APS kinase family.</text>
</comment>
<evidence type="ECO:0000256" key="10">
    <source>
        <dbReference type="ARBA" id="ARBA00022840"/>
    </source>
</evidence>
<evidence type="ECO:0000256" key="8">
    <source>
        <dbReference type="ARBA" id="ARBA00022741"/>
    </source>
</evidence>
<evidence type="ECO:0000256" key="2">
    <source>
        <dbReference type="ARBA" id="ARBA00002632"/>
    </source>
</evidence>
<evidence type="ECO:0000256" key="11">
    <source>
        <dbReference type="ARBA" id="ARBA00029724"/>
    </source>
</evidence>
<dbReference type="GO" id="GO:0005524">
    <property type="term" value="F:ATP binding"/>
    <property type="evidence" value="ECO:0007669"/>
    <property type="project" value="UniProtKB-UniRule"/>
</dbReference>
<accession>A0A5R9ABQ2</accession>
<dbReference type="CDD" id="cd02027">
    <property type="entry name" value="APSK"/>
    <property type="match status" value="1"/>
</dbReference>
<evidence type="ECO:0000256" key="6">
    <source>
        <dbReference type="ARBA" id="ARBA00018163"/>
    </source>
</evidence>
<dbReference type="PANTHER" id="PTHR11055:SF63">
    <property type="entry name" value="ADENYLYL-SULFATE KINASE 1, CHLOROPLASTIC"/>
    <property type="match status" value="1"/>
</dbReference>
<protein>
    <recommendedName>
        <fullName evidence="6 14">Adenylyl-sulfate kinase</fullName>
        <ecNumber evidence="5 14">2.7.1.25</ecNumber>
    </recommendedName>
    <alternativeName>
        <fullName evidence="12 14">APS kinase</fullName>
    </alternativeName>
    <alternativeName>
        <fullName evidence="13 14">ATP adenosine-5'-phosphosulfate 3'-phosphotransferase</fullName>
    </alternativeName>
    <alternativeName>
        <fullName evidence="11 14">Adenosine-5'-phosphosulfate kinase</fullName>
    </alternativeName>
</protein>
<dbReference type="GO" id="GO:0070814">
    <property type="term" value="P:hydrogen sulfide biosynthetic process"/>
    <property type="evidence" value="ECO:0007669"/>
    <property type="project" value="UniProtKB-UniRule"/>
</dbReference>
<dbReference type="EC" id="2.7.1.25" evidence="5 14"/>
<comment type="function">
    <text evidence="2 14 15">Catalyzes the synthesis of activated sulfate.</text>
</comment>
<dbReference type="SUPFAM" id="SSF52540">
    <property type="entry name" value="P-loop containing nucleoside triphosphate hydrolases"/>
    <property type="match status" value="1"/>
</dbReference>
<dbReference type="UniPathway" id="UPA00140">
    <property type="reaction ID" value="UER00205"/>
</dbReference>